<keyword evidence="3" id="KW-1185">Reference proteome</keyword>
<protein>
    <submittedName>
        <fullName evidence="2">Uncharacterized protein</fullName>
    </submittedName>
</protein>
<name>A0A4C1XDZ4_EUMVA</name>
<evidence type="ECO:0000313" key="2">
    <source>
        <dbReference type="EMBL" id="GBP60644.1"/>
    </source>
</evidence>
<dbReference type="AlphaFoldDB" id="A0A4C1XDZ4"/>
<evidence type="ECO:0000313" key="3">
    <source>
        <dbReference type="Proteomes" id="UP000299102"/>
    </source>
</evidence>
<dbReference type="Proteomes" id="UP000299102">
    <property type="component" value="Unassembled WGS sequence"/>
</dbReference>
<evidence type="ECO:0000256" key="1">
    <source>
        <dbReference type="SAM" id="MobiDB-lite"/>
    </source>
</evidence>
<sequence>MAKISFYDYIAVLPVHRAVSRSRRGRGPPGASRRRHSAIYHRQLPTVAKKRTAESGTLRLGTGAEARAPTAIREPDADGRGRRPARYAGGENAGRRGRGDRYRDVGITNFVRCFKSDKRRGGHR</sequence>
<proteinExistence type="predicted"/>
<dbReference type="EMBL" id="BGZK01000792">
    <property type="protein sequence ID" value="GBP60644.1"/>
    <property type="molecule type" value="Genomic_DNA"/>
</dbReference>
<gene>
    <name evidence="2" type="ORF">EVAR_88371_1</name>
</gene>
<organism evidence="2 3">
    <name type="scientific">Eumeta variegata</name>
    <name type="common">Bagworm moth</name>
    <name type="synonym">Eumeta japonica</name>
    <dbReference type="NCBI Taxonomy" id="151549"/>
    <lineage>
        <taxon>Eukaryota</taxon>
        <taxon>Metazoa</taxon>
        <taxon>Ecdysozoa</taxon>
        <taxon>Arthropoda</taxon>
        <taxon>Hexapoda</taxon>
        <taxon>Insecta</taxon>
        <taxon>Pterygota</taxon>
        <taxon>Neoptera</taxon>
        <taxon>Endopterygota</taxon>
        <taxon>Lepidoptera</taxon>
        <taxon>Glossata</taxon>
        <taxon>Ditrysia</taxon>
        <taxon>Tineoidea</taxon>
        <taxon>Psychidae</taxon>
        <taxon>Oiketicinae</taxon>
        <taxon>Eumeta</taxon>
    </lineage>
</organism>
<feature type="region of interest" description="Disordered" evidence="1">
    <location>
        <begin position="48"/>
        <end position="101"/>
    </location>
</feature>
<accession>A0A4C1XDZ4</accession>
<reference evidence="2 3" key="1">
    <citation type="journal article" date="2019" name="Commun. Biol.">
        <title>The bagworm genome reveals a unique fibroin gene that provides high tensile strength.</title>
        <authorList>
            <person name="Kono N."/>
            <person name="Nakamura H."/>
            <person name="Ohtoshi R."/>
            <person name="Tomita M."/>
            <person name="Numata K."/>
            <person name="Arakawa K."/>
        </authorList>
    </citation>
    <scope>NUCLEOTIDE SEQUENCE [LARGE SCALE GENOMIC DNA]</scope>
</reference>
<comment type="caution">
    <text evidence="2">The sequence shown here is derived from an EMBL/GenBank/DDBJ whole genome shotgun (WGS) entry which is preliminary data.</text>
</comment>